<evidence type="ECO:0000313" key="1">
    <source>
        <dbReference type="EMBL" id="EKT57236.1"/>
    </source>
</evidence>
<evidence type="ECO:0000313" key="2">
    <source>
        <dbReference type="Proteomes" id="UP000009336"/>
    </source>
</evidence>
<dbReference type="STRING" id="1141662.OOA_15260"/>
<dbReference type="SUPFAM" id="SSF52540">
    <property type="entry name" value="P-loop containing nucleoside triphosphate hydrolases"/>
    <property type="match status" value="1"/>
</dbReference>
<dbReference type="Pfam" id="PF06564">
    <property type="entry name" value="CBP_BcsQ"/>
    <property type="match status" value="1"/>
</dbReference>
<dbReference type="EMBL" id="AKKL01000040">
    <property type="protein sequence ID" value="EKT57236.1"/>
    <property type="molecule type" value="Genomic_DNA"/>
</dbReference>
<protein>
    <recommendedName>
        <fullName evidence="3">Cell division protein</fullName>
    </recommendedName>
</protein>
<dbReference type="Gene3D" id="3.40.50.300">
    <property type="entry name" value="P-loop containing nucleotide triphosphate hydrolases"/>
    <property type="match status" value="1"/>
</dbReference>
<dbReference type="AlphaFoldDB" id="K8WBE3"/>
<gene>
    <name evidence="1" type="ORF">OOA_15260</name>
</gene>
<dbReference type="HOGENOM" id="CLU_166712_0_0_6"/>
<keyword evidence="2" id="KW-1185">Reference proteome</keyword>
<dbReference type="Proteomes" id="UP000009336">
    <property type="component" value="Unassembled WGS sequence"/>
</dbReference>
<dbReference type="PATRIC" id="fig|1141662.3.peg.3098"/>
<name>K8WBE3_9GAMM</name>
<evidence type="ECO:0008006" key="3">
    <source>
        <dbReference type="Google" id="ProtNLM"/>
    </source>
</evidence>
<sequence length="108" mass="12303">MPIISLKGVRGGVGSTTLSAALAWELHKLGDSVIIIDMSPDNLLRLHFNSNFSDASGWANAIFENKCWESTAWEYQDNLLFMPFGNLARKEKKQYWKVKTYFNFGLQI</sequence>
<organism evidence="1 2">
    <name type="scientific">Providencia burhodogranariea DSM 19968</name>
    <dbReference type="NCBI Taxonomy" id="1141662"/>
    <lineage>
        <taxon>Bacteria</taxon>
        <taxon>Pseudomonadati</taxon>
        <taxon>Pseudomonadota</taxon>
        <taxon>Gammaproteobacteria</taxon>
        <taxon>Enterobacterales</taxon>
        <taxon>Morganellaceae</taxon>
        <taxon>Providencia</taxon>
    </lineage>
</organism>
<dbReference type="InterPro" id="IPR017746">
    <property type="entry name" value="Cellulose_synthase_operon_BcsQ"/>
</dbReference>
<accession>K8WBE3</accession>
<reference evidence="1 2" key="1">
    <citation type="journal article" date="2012" name="BMC Genomics">
        <title>Comparative genomics of bacteria in the genus Providencia isolated from wild Drosophila melanogaster.</title>
        <authorList>
            <person name="Galac M.R."/>
            <person name="Lazzaro B.P."/>
        </authorList>
    </citation>
    <scope>NUCLEOTIDE SEQUENCE [LARGE SCALE GENOMIC DNA]</scope>
    <source>
        <strain evidence="1 2">DSM 19968</strain>
    </source>
</reference>
<dbReference type="OrthoDB" id="5288747at2"/>
<proteinExistence type="predicted"/>
<dbReference type="eggNOG" id="COG1192">
    <property type="taxonomic scope" value="Bacteria"/>
</dbReference>
<comment type="caution">
    <text evidence="1">The sequence shown here is derived from an EMBL/GenBank/DDBJ whole genome shotgun (WGS) entry which is preliminary data.</text>
</comment>
<dbReference type="InterPro" id="IPR027417">
    <property type="entry name" value="P-loop_NTPase"/>
</dbReference>